<feature type="region of interest" description="Disordered" evidence="1">
    <location>
        <begin position="619"/>
        <end position="703"/>
    </location>
</feature>
<dbReference type="OrthoDB" id="10540797at2759"/>
<reference evidence="2 3" key="1">
    <citation type="journal article" date="2017" name="BMC Genomics">
        <title>Whole-genome assembly of Babesia ovata and comparative genomics between closely related pathogens.</title>
        <authorList>
            <person name="Yamagishi J."/>
            <person name="Asada M."/>
            <person name="Hakimi H."/>
            <person name="Tanaka T.Q."/>
            <person name="Sugimoto C."/>
            <person name="Kawazu S."/>
        </authorList>
    </citation>
    <scope>NUCLEOTIDE SEQUENCE [LARGE SCALE GENOMIC DNA]</scope>
    <source>
        <strain evidence="2 3">Miyake</strain>
    </source>
</reference>
<sequence length="1859" mass="195834">MEQSRASIIRSLESEDRYVYELHKRRHRPSTSYPSTDYENDTRISLELDAVRTVRSILQLKDAGEMGYPLKPFLPPYGATHDCSCHTNTSDPCNSVLCTRINLRSPPFFPVKGMGSPDVALGHCEVSVNIPCLGDTPVNDNKPMTHPDARVPKATVGGIPANLASSERSVAQRDDGESSEFSKNTGSIEPKFVNGGKSHVEQDVRTLLTADTLPKGPSQPEDEPPTSNVPGQDASEDKDPISIVTSPNDTETSDVTAERPIEISSPDVGTGTRVEDDSDSISAAEAVHEYQHSDTDDVYTDVKPLQAADDTPEFSSQSSDSPSAREAVRGSSVDSSPIRSPRHAPCDTALQDAPISKQSSLDMCDDTAAVIDHDAHVEASPDTVSATPPTCLRTGTLDTTRSISKGDTVEASEPDIVSSRTESNTFHSETDGGSVLDSEQDGVSDVENSIDSVDIDKCDEGATASITPDDEATLTKLVNRAEDSGLGSPTPCSASSVSVGETKTADSIAASTSPKLQSAMTSVDSPPLSSGRLGSDATLAAPSTPASVDSYIQSDVASGRASARSVVNSSHASSPRLEVPEHQQVVDMAEDTLYTTESTITEEATTSDTLTTVAAPVPMQDIKDGDSSADEVEATPAASSVVTSRSISVSADDGVQVDSSVEEPSNQVSRTPTDIRTSETDEQESDLQLPITSQSSSHLGDEVVSEPLASSPHVATVEDVVQLPTESVEIIQPSADTVDNDAVETYNETVEYISQPSTDTVEADDVLASTDTLNESVTETSTCTVEDVQPPEETVEADVILPSVTTVDVEVTETTESIVEERTDVVEDATASSTDNNVDVIEPPIGPVEVDSNQQHTEDVEDSVIETSAEAVEGDANESSTETAEEFVQPPIDIVNVDVVQPIETANENVIDAPADNVDDNIIDCIENVAQQPQDTANVNVLQPSTENAGDGTPRSADTVGDNVAEIPAETVDGCFRESPTETEDADDVRACDDTVEDSVTDIVENATEALADTSEVVQSSTDTVKDDIQHPIESVDENGDETSADTVQEGVIQPTETMDAENTQPHTDATEARDILVSTVTGESHTNETISEEVAECSYAETCNDVSQAVDNMRTQRVGDFALPAIHTITLSRMASVISQKSVETPEASVLEKQTPREALNDLRLPDLGLSSARSDTVNADAPLPQSPSATYTSLALNYDNIRALSSRFSSLAPGESSVPAAESPISYRREDTLSNMESSPSVIANDAADIGFSNISAEDSDSQPVDASLENSPIRVPHEVESQNIEPESKDTSSLLGGVDERNGDENSSPNMTKQSSEDAADVAEGIKDNVQSHPASEVSDNDVEQSKRVPLAQDCETPHAVDVDSVVSTNSDDQKVDVTEDTHPSEGNTVVDSAMEAVNISDSPAEATSPRSVVSERCTEEVESVNCEEATTVSEECPAVTDDSPSSALSQELTNTDAVTTDEPADALNDHEDPLVPSSDSADVRVSEAEEKELKPEEGGSLTTMNISPDTEPPSSNLQTDELTTSNAEPNETAAQSEASDAENVDTKEACDNIPSAVVSAESSHPTPRSEDSLVTDARIQSESEASASPLPSEPTPVSESVGDVGREPDISVQSTASYCDINGNIRRSLSNGSESAAGDNGTVTTHDQDVASTDAVQAVSADVNTPSVPGELVGHEPIAETSSEIAASNSAARSRSPSPTSGVVQEELSEAARLSNGEDAVDDAAILSSVISESESVASQLISESPRSDATPQLESDYVTDNATSYSDDSPFSDESSGGRSLQDSPRVEGEGNVALGKPKKAKANVKVGDASDVSADLSSEDSAGYHTDALVTDEEDASRQLSASFCSARRQSRR</sequence>
<feature type="compositionally biased region" description="Polar residues" evidence="1">
    <location>
        <begin position="509"/>
        <end position="528"/>
    </location>
</feature>
<feature type="compositionally biased region" description="Polar residues" evidence="1">
    <location>
        <begin position="1308"/>
        <end position="1317"/>
    </location>
</feature>
<feature type="region of interest" description="Disordered" evidence="1">
    <location>
        <begin position="505"/>
        <end position="547"/>
    </location>
</feature>
<accession>A0A2H6KG97</accession>
<organism evidence="2 3">
    <name type="scientific">Babesia ovata</name>
    <dbReference type="NCBI Taxonomy" id="189622"/>
    <lineage>
        <taxon>Eukaryota</taxon>
        <taxon>Sar</taxon>
        <taxon>Alveolata</taxon>
        <taxon>Apicomplexa</taxon>
        <taxon>Aconoidasida</taxon>
        <taxon>Piroplasmida</taxon>
        <taxon>Babesiidae</taxon>
        <taxon>Babesia</taxon>
    </lineage>
</organism>
<dbReference type="VEuPathDB" id="PiroplasmaDB:BOVATA_035080"/>
<feature type="region of interest" description="Disordered" evidence="1">
    <location>
        <begin position="1737"/>
        <end position="1859"/>
    </location>
</feature>
<dbReference type="EMBL" id="BDSA01000004">
    <property type="protein sequence ID" value="GBE62015.1"/>
    <property type="molecule type" value="Genomic_DNA"/>
</dbReference>
<feature type="compositionally biased region" description="Basic and acidic residues" evidence="1">
    <location>
        <begin position="286"/>
        <end position="295"/>
    </location>
</feature>
<evidence type="ECO:0000256" key="1">
    <source>
        <dbReference type="SAM" id="MobiDB-lite"/>
    </source>
</evidence>
<feature type="compositionally biased region" description="Low complexity" evidence="1">
    <location>
        <begin position="1683"/>
        <end position="1705"/>
    </location>
</feature>
<feature type="compositionally biased region" description="Polar residues" evidence="1">
    <location>
        <begin position="418"/>
        <end position="427"/>
    </location>
</feature>
<feature type="region of interest" description="Disordered" evidence="1">
    <location>
        <begin position="829"/>
        <end position="862"/>
    </location>
</feature>
<feature type="compositionally biased region" description="Polar residues" evidence="1">
    <location>
        <begin position="1645"/>
        <end position="1659"/>
    </location>
</feature>
<feature type="compositionally biased region" description="Low complexity" evidence="1">
    <location>
        <begin position="637"/>
        <end position="651"/>
    </location>
</feature>
<dbReference type="RefSeq" id="XP_028868258.1">
    <property type="nucleotide sequence ID" value="XM_029012425.1"/>
</dbReference>
<protein>
    <submittedName>
        <fullName evidence="2">Uncharacterized protein</fullName>
    </submittedName>
</protein>
<dbReference type="Proteomes" id="UP000236319">
    <property type="component" value="Unassembled WGS sequence"/>
</dbReference>
<feature type="compositionally biased region" description="Basic and acidic residues" evidence="1">
    <location>
        <begin position="1485"/>
        <end position="1501"/>
    </location>
</feature>
<keyword evidence="3" id="KW-1185">Reference proteome</keyword>
<feature type="compositionally biased region" description="Basic and acidic residues" evidence="1">
    <location>
        <begin position="1375"/>
        <end position="1387"/>
    </location>
</feature>
<evidence type="ECO:0000313" key="2">
    <source>
        <dbReference type="EMBL" id="GBE62015.1"/>
    </source>
</evidence>
<feature type="compositionally biased region" description="Basic and acidic residues" evidence="1">
    <location>
        <begin position="1155"/>
        <end position="1166"/>
    </location>
</feature>
<feature type="region of interest" description="Disordered" evidence="1">
    <location>
        <begin position="1280"/>
        <end position="1395"/>
    </location>
</feature>
<evidence type="ECO:0000313" key="3">
    <source>
        <dbReference type="Proteomes" id="UP000236319"/>
    </source>
</evidence>
<feature type="compositionally biased region" description="Polar residues" evidence="1">
    <location>
        <begin position="657"/>
        <end position="675"/>
    </location>
</feature>
<feature type="region of interest" description="Disordered" evidence="1">
    <location>
        <begin position="211"/>
        <end position="360"/>
    </location>
</feature>
<proteinExistence type="predicted"/>
<feature type="region of interest" description="Disordered" evidence="1">
    <location>
        <begin position="1428"/>
        <end position="1723"/>
    </location>
</feature>
<dbReference type="GeneID" id="39875785"/>
<feature type="region of interest" description="Disordered" evidence="1">
    <location>
        <begin position="378"/>
        <end position="446"/>
    </location>
</feature>
<feature type="compositionally biased region" description="Polar residues" evidence="1">
    <location>
        <begin position="1744"/>
        <end position="1788"/>
    </location>
</feature>
<feature type="compositionally biased region" description="Basic and acidic residues" evidence="1">
    <location>
        <begin position="1280"/>
        <end position="1293"/>
    </location>
</feature>
<feature type="region of interest" description="Disordered" evidence="1">
    <location>
        <begin position="1144"/>
        <end position="1166"/>
    </location>
</feature>
<comment type="caution">
    <text evidence="2">The sequence shown here is derived from an EMBL/GenBank/DDBJ whole genome shotgun (WGS) entry which is preliminary data.</text>
</comment>
<feature type="compositionally biased region" description="Polar residues" evidence="1">
    <location>
        <begin position="1506"/>
        <end position="1542"/>
    </location>
</feature>
<feature type="compositionally biased region" description="Polar residues" evidence="1">
    <location>
        <begin position="396"/>
        <end position="405"/>
    </location>
</feature>
<gene>
    <name evidence="2" type="ORF">BOVATA_035080</name>
</gene>
<feature type="compositionally biased region" description="Polar residues" evidence="1">
    <location>
        <begin position="243"/>
        <end position="255"/>
    </location>
</feature>
<feature type="compositionally biased region" description="Polar residues" evidence="1">
    <location>
        <begin position="1629"/>
        <end position="1638"/>
    </location>
</feature>
<feature type="region of interest" description="Disordered" evidence="1">
    <location>
        <begin position="164"/>
        <end position="199"/>
    </location>
</feature>
<name>A0A2H6KG97_9APIC</name>
<feature type="compositionally biased region" description="Polar residues" evidence="1">
    <location>
        <begin position="1446"/>
        <end position="1462"/>
    </location>
</feature>